<dbReference type="OrthoDB" id="9814777at2"/>
<keyword evidence="2" id="KW-1185">Reference proteome</keyword>
<dbReference type="Pfam" id="PF05721">
    <property type="entry name" value="PhyH"/>
    <property type="match status" value="1"/>
</dbReference>
<dbReference type="EMBL" id="CP010537">
    <property type="protein sequence ID" value="AJG22368.1"/>
    <property type="molecule type" value="Genomic_DNA"/>
</dbReference>
<dbReference type="KEGG" id="cbw:RR42_s0778"/>
<dbReference type="AlphaFoldDB" id="A0A0C4YHA6"/>
<dbReference type="RefSeq" id="WP_043353799.1">
    <property type="nucleotide sequence ID" value="NZ_CP010537.1"/>
</dbReference>
<dbReference type="GO" id="GO:0005506">
    <property type="term" value="F:iron ion binding"/>
    <property type="evidence" value="ECO:0007669"/>
    <property type="project" value="UniProtKB-ARBA"/>
</dbReference>
<dbReference type="STRING" id="68895.RR42_s0778"/>
<dbReference type="Gene3D" id="2.60.120.620">
    <property type="entry name" value="q2cbj1_9rhob like domain"/>
    <property type="match status" value="1"/>
</dbReference>
<dbReference type="SUPFAM" id="SSF51197">
    <property type="entry name" value="Clavaminate synthase-like"/>
    <property type="match status" value="1"/>
</dbReference>
<dbReference type="Proteomes" id="UP000031843">
    <property type="component" value="Chromosome secondary"/>
</dbReference>
<reference evidence="1 2" key="1">
    <citation type="journal article" date="2015" name="Genome Announc.">
        <title>Complete Genome Sequence of Cupriavidus basilensis 4G11, Isolated from the Oak Ridge Field Research Center Site.</title>
        <authorList>
            <person name="Ray J."/>
            <person name="Waters R.J."/>
            <person name="Skerker J.M."/>
            <person name="Kuehl J.V."/>
            <person name="Price M.N."/>
            <person name="Huang J."/>
            <person name="Chakraborty R."/>
            <person name="Arkin A.P."/>
            <person name="Deutschbauer A."/>
        </authorList>
    </citation>
    <scope>NUCLEOTIDE SEQUENCE [LARGE SCALE GENOMIC DNA]</scope>
    <source>
        <strain evidence="1">4G11</strain>
    </source>
</reference>
<evidence type="ECO:0000313" key="1">
    <source>
        <dbReference type="EMBL" id="AJG22368.1"/>
    </source>
</evidence>
<evidence type="ECO:0000313" key="2">
    <source>
        <dbReference type="Proteomes" id="UP000031843"/>
    </source>
</evidence>
<name>A0A0C4YHA6_9BURK</name>
<evidence type="ECO:0008006" key="3">
    <source>
        <dbReference type="Google" id="ProtNLM"/>
    </source>
</evidence>
<dbReference type="PANTHER" id="PTHR20883">
    <property type="entry name" value="PHYTANOYL-COA DIOXYGENASE DOMAIN CONTAINING 1"/>
    <property type="match status" value="1"/>
</dbReference>
<sequence length="276" mass="31295">MQVTAQMKLELASDGATVVRGLFRSERLKQMREAFDYGVAHPSAQHGYAFEGTPDEHFNDYGNFDNRDVHVATVKALELDALVASLWDTEHVWLIGEEIFIKKGGKAGRSPWHQDTSYYPMSGPQMLNIWTCFERIPRKNALEIVRGSHLGIQYNGTSYDDPNNHTKPLWANTDWPQLPNIEAERMKDPVSWDVLSWDLEPGDALVFHSGSLHGGAPVTPDCPDRHTLVYRFHGDKLFYRPLPTGGCNFGYDISELNDSSLTPGEPYRPPYFTQLR</sequence>
<accession>A0A0C4YHA6</accession>
<gene>
    <name evidence="1" type="ORF">RR42_s0778</name>
</gene>
<organism evidence="1 2">
    <name type="scientific">Cupriavidus basilensis</name>
    <dbReference type="NCBI Taxonomy" id="68895"/>
    <lineage>
        <taxon>Bacteria</taxon>
        <taxon>Pseudomonadati</taxon>
        <taxon>Pseudomonadota</taxon>
        <taxon>Betaproteobacteria</taxon>
        <taxon>Burkholderiales</taxon>
        <taxon>Burkholderiaceae</taxon>
        <taxon>Cupriavidus</taxon>
    </lineage>
</organism>
<protein>
    <recommendedName>
        <fullName evidence="3">Phytanoyl-CoA dioxygenase</fullName>
    </recommendedName>
</protein>
<proteinExistence type="predicted"/>
<dbReference type="GO" id="GO:0016706">
    <property type="term" value="F:2-oxoglutarate-dependent dioxygenase activity"/>
    <property type="evidence" value="ECO:0007669"/>
    <property type="project" value="UniProtKB-ARBA"/>
</dbReference>
<dbReference type="InterPro" id="IPR008775">
    <property type="entry name" value="Phytyl_CoA_dOase-like"/>
</dbReference>
<dbReference type="PANTHER" id="PTHR20883:SF49">
    <property type="entry name" value="PHYTANOYL-COA DIOXYGENASE"/>
    <property type="match status" value="1"/>
</dbReference>